<dbReference type="RefSeq" id="WP_048453018.1">
    <property type="nucleotide sequence ID" value="NZ_LABZ01000165.1"/>
</dbReference>
<keyword evidence="5 6" id="KW-0663">Pyridoxal phosphate</keyword>
<comment type="caution">
    <text evidence="7">The sequence shown here is derived from an EMBL/GenBank/DDBJ whole genome shotgun (WGS) entry which is preliminary data.</text>
</comment>
<dbReference type="InterPro" id="IPR005814">
    <property type="entry name" value="Aminotrans_3"/>
</dbReference>
<dbReference type="InterPro" id="IPR015422">
    <property type="entry name" value="PyrdxlP-dep_Trfase_small"/>
</dbReference>
<keyword evidence="4" id="KW-0808">Transferase</keyword>
<dbReference type="AlphaFoldDB" id="A0A0J6SP52"/>
<evidence type="ECO:0000313" key="7">
    <source>
        <dbReference type="EMBL" id="KMO35422.1"/>
    </source>
</evidence>
<dbReference type="InterPro" id="IPR015424">
    <property type="entry name" value="PyrdxlP-dep_Trfase"/>
</dbReference>
<dbReference type="InterPro" id="IPR049704">
    <property type="entry name" value="Aminotrans_3_PPA_site"/>
</dbReference>
<dbReference type="Pfam" id="PF00202">
    <property type="entry name" value="Aminotran_3"/>
    <property type="match status" value="1"/>
</dbReference>
<sequence length="459" mass="48995">MRANSLIELDRDHLIHPVISWKGHEARGATVLQSAKGATLTDAEGHTLLDGFSGLWCVNVGYGHESIVEVAAEQMRRLPYATGYFHFSSEPAIRLAARLAELAPGDLNHVYFTLGGSDAVDSAVRFIRYYYNVTGRPAKKHMIALERGYHGSSTIGAGLTAIPAFHDGFDAPTTLQHHIPSPYPYRNPAGDDDAAVIAASVAALKAKVEELGPDNVAAFFAEPIQGSGGVIVPPDGWLKAMREAARDLDILFVADEVITGFGRTGPLFGVEHDGVVPDLMTTAKGLTSGYSPMGAVLMSDRIYRAIADHAPAGKPIGHGFTYSAHPVSAAVGLEVLRLYTEGGILENGRRAGERFGAGLERLADHPLVGDVRVRGLLAGVELVTNKAKRTKPSPDLGISGHLARFGYKNGVIFRAFADDIVGFAPPLCCTDEDIDTLLARFEQTLNDVLDVADVRAALA</sequence>
<reference evidence="7 8" key="1">
    <citation type="submission" date="2015-03" db="EMBL/GenBank/DDBJ databases">
        <title>Genome sequencing of Methylobacterium tarhaniae DSM 25844.</title>
        <authorList>
            <person name="Chaudhry V."/>
            <person name="Patil P.B."/>
        </authorList>
    </citation>
    <scope>NUCLEOTIDE SEQUENCE [LARGE SCALE GENOMIC DNA]</scope>
    <source>
        <strain evidence="7 8">DSM 25844</strain>
    </source>
</reference>
<evidence type="ECO:0000256" key="5">
    <source>
        <dbReference type="ARBA" id="ARBA00022898"/>
    </source>
</evidence>
<dbReference type="PANTHER" id="PTHR43094">
    <property type="entry name" value="AMINOTRANSFERASE"/>
    <property type="match status" value="1"/>
</dbReference>
<dbReference type="NCBIfam" id="NF004625">
    <property type="entry name" value="PRK05965.1"/>
    <property type="match status" value="1"/>
</dbReference>
<dbReference type="FunFam" id="3.40.640.10:FF:000014">
    <property type="entry name" value="Adenosylmethionine-8-amino-7-oxononanoate aminotransferase, probable"/>
    <property type="match status" value="1"/>
</dbReference>
<dbReference type="Gene3D" id="3.90.1150.10">
    <property type="entry name" value="Aspartate Aminotransferase, domain 1"/>
    <property type="match status" value="1"/>
</dbReference>
<organism evidence="7 8">
    <name type="scientific">Methylobacterium tarhaniae</name>
    <dbReference type="NCBI Taxonomy" id="1187852"/>
    <lineage>
        <taxon>Bacteria</taxon>
        <taxon>Pseudomonadati</taxon>
        <taxon>Pseudomonadota</taxon>
        <taxon>Alphaproteobacteria</taxon>
        <taxon>Hyphomicrobiales</taxon>
        <taxon>Methylobacteriaceae</taxon>
        <taxon>Methylobacterium</taxon>
    </lineage>
</organism>
<evidence type="ECO:0000256" key="3">
    <source>
        <dbReference type="ARBA" id="ARBA00022576"/>
    </source>
</evidence>
<comment type="similarity">
    <text evidence="2 6">Belongs to the class-III pyridoxal-phosphate-dependent aminotransferase family.</text>
</comment>
<evidence type="ECO:0008006" key="9">
    <source>
        <dbReference type="Google" id="ProtNLM"/>
    </source>
</evidence>
<keyword evidence="8" id="KW-1185">Reference proteome</keyword>
<proteinExistence type="inferred from homology"/>
<keyword evidence="3" id="KW-0032">Aminotransferase</keyword>
<evidence type="ECO:0000313" key="8">
    <source>
        <dbReference type="Proteomes" id="UP000036449"/>
    </source>
</evidence>
<dbReference type="Gene3D" id="3.40.640.10">
    <property type="entry name" value="Type I PLP-dependent aspartate aminotransferase-like (Major domain)"/>
    <property type="match status" value="1"/>
</dbReference>
<evidence type="ECO:0000256" key="4">
    <source>
        <dbReference type="ARBA" id="ARBA00022679"/>
    </source>
</evidence>
<comment type="cofactor">
    <cofactor evidence="1">
        <name>pyridoxal 5'-phosphate</name>
        <dbReference type="ChEBI" id="CHEBI:597326"/>
    </cofactor>
</comment>
<dbReference type="Proteomes" id="UP000036449">
    <property type="component" value="Unassembled WGS sequence"/>
</dbReference>
<accession>A0A0J6SP52</accession>
<dbReference type="PANTHER" id="PTHR43094:SF1">
    <property type="entry name" value="AMINOTRANSFERASE CLASS-III"/>
    <property type="match status" value="1"/>
</dbReference>
<dbReference type="OrthoDB" id="9801834at2"/>
<evidence type="ECO:0000256" key="6">
    <source>
        <dbReference type="RuleBase" id="RU003560"/>
    </source>
</evidence>
<dbReference type="EMBL" id="LABZ01000165">
    <property type="protein sequence ID" value="KMO35422.1"/>
    <property type="molecule type" value="Genomic_DNA"/>
</dbReference>
<dbReference type="PIRSF" id="PIRSF000521">
    <property type="entry name" value="Transaminase_4ab_Lys_Orn"/>
    <property type="match status" value="1"/>
</dbReference>
<dbReference type="GO" id="GO:0008483">
    <property type="term" value="F:transaminase activity"/>
    <property type="evidence" value="ECO:0007669"/>
    <property type="project" value="UniProtKB-KW"/>
</dbReference>
<dbReference type="CDD" id="cd00610">
    <property type="entry name" value="OAT_like"/>
    <property type="match status" value="1"/>
</dbReference>
<evidence type="ECO:0000256" key="1">
    <source>
        <dbReference type="ARBA" id="ARBA00001933"/>
    </source>
</evidence>
<dbReference type="PATRIC" id="fig|1187852.3.peg.1893"/>
<name>A0A0J6SP52_9HYPH</name>
<dbReference type="GO" id="GO:0030170">
    <property type="term" value="F:pyridoxal phosphate binding"/>
    <property type="evidence" value="ECO:0007669"/>
    <property type="project" value="InterPro"/>
</dbReference>
<evidence type="ECO:0000256" key="2">
    <source>
        <dbReference type="ARBA" id="ARBA00008954"/>
    </source>
</evidence>
<dbReference type="PROSITE" id="PS00600">
    <property type="entry name" value="AA_TRANSFER_CLASS_3"/>
    <property type="match status" value="1"/>
</dbReference>
<dbReference type="InterPro" id="IPR015421">
    <property type="entry name" value="PyrdxlP-dep_Trfase_major"/>
</dbReference>
<dbReference type="SUPFAM" id="SSF53383">
    <property type="entry name" value="PLP-dependent transferases"/>
    <property type="match status" value="1"/>
</dbReference>
<protein>
    <recommendedName>
        <fullName evidence="9">Aminotransferase</fullName>
    </recommendedName>
</protein>
<gene>
    <name evidence="7" type="ORF">VQ03_21925</name>
</gene>